<protein>
    <recommendedName>
        <fullName evidence="3">Cystatin domain-containing protein</fullName>
    </recommendedName>
</protein>
<keyword evidence="2" id="KW-1185">Reference proteome</keyword>
<name>A0A1W0WQ14_HYPEX</name>
<dbReference type="AlphaFoldDB" id="A0A1W0WQ14"/>
<dbReference type="Proteomes" id="UP000192578">
    <property type="component" value="Unassembled WGS sequence"/>
</dbReference>
<dbReference type="EMBL" id="MTYJ01000062">
    <property type="protein sequence ID" value="OQV17295.1"/>
    <property type="molecule type" value="Genomic_DNA"/>
</dbReference>
<proteinExistence type="predicted"/>
<organism evidence="1 2">
    <name type="scientific">Hypsibius exemplaris</name>
    <name type="common">Freshwater tardigrade</name>
    <dbReference type="NCBI Taxonomy" id="2072580"/>
    <lineage>
        <taxon>Eukaryota</taxon>
        <taxon>Metazoa</taxon>
        <taxon>Ecdysozoa</taxon>
        <taxon>Tardigrada</taxon>
        <taxon>Eutardigrada</taxon>
        <taxon>Parachela</taxon>
        <taxon>Hypsibioidea</taxon>
        <taxon>Hypsibiidae</taxon>
        <taxon>Hypsibius</taxon>
    </lineage>
</organism>
<evidence type="ECO:0000313" key="2">
    <source>
        <dbReference type="Proteomes" id="UP000192578"/>
    </source>
</evidence>
<sequence>MKPQEVADKVRADVEQRTGPLAEYAVECTTCETPGRNGPFTFKFKVRVGSGKAIHLEIHQATDTADPVLISVH</sequence>
<gene>
    <name evidence="1" type="ORF">BV898_08546</name>
</gene>
<reference evidence="2" key="1">
    <citation type="submission" date="2017-01" db="EMBL/GenBank/DDBJ databases">
        <title>Comparative genomics of anhydrobiosis in the tardigrade Hypsibius dujardini.</title>
        <authorList>
            <person name="Yoshida Y."/>
            <person name="Koutsovoulos G."/>
            <person name="Laetsch D."/>
            <person name="Stevens L."/>
            <person name="Kumar S."/>
            <person name="Horikawa D."/>
            <person name="Ishino K."/>
            <person name="Komine S."/>
            <person name="Tomita M."/>
            <person name="Blaxter M."/>
            <person name="Arakawa K."/>
        </authorList>
    </citation>
    <scope>NUCLEOTIDE SEQUENCE [LARGE SCALE GENOMIC DNA]</scope>
    <source>
        <strain evidence="2">Z151</strain>
    </source>
</reference>
<comment type="caution">
    <text evidence="1">The sequence shown here is derived from an EMBL/GenBank/DDBJ whole genome shotgun (WGS) entry which is preliminary data.</text>
</comment>
<evidence type="ECO:0008006" key="3">
    <source>
        <dbReference type="Google" id="ProtNLM"/>
    </source>
</evidence>
<evidence type="ECO:0000313" key="1">
    <source>
        <dbReference type="EMBL" id="OQV17295.1"/>
    </source>
</evidence>
<accession>A0A1W0WQ14</accession>